<protein>
    <submittedName>
        <fullName evidence="2">Uncharacterized protein</fullName>
    </submittedName>
</protein>
<dbReference type="RefSeq" id="XP_044654913.1">
    <property type="nucleotide sequence ID" value="XM_044798978.1"/>
</dbReference>
<sequence>MLHILSYLLLSATAVLGGPLTEPQRSNGPCTPERRIAGTAQLVKTIESHSIADAAKIPLALLSSRTAFLKDTELGPESTVPVSLGVTGAGVRAVLVSAATAINARVLNARYSVNANGSVTADFIQPDEPVLRCLVVKEIHDYDLETCEIIRSNVYGFGKIITRGPNDVFCE</sequence>
<dbReference type="AlphaFoldDB" id="A0A9P3FAM4"/>
<name>A0A9P3FAM4_9PEZI</name>
<accession>A0A9P3FAM4</accession>
<gene>
    <name evidence="2" type="ORF">CKM354_000376300</name>
</gene>
<dbReference type="OrthoDB" id="10343384at2759"/>
<dbReference type="GeneID" id="68289338"/>
<evidence type="ECO:0000256" key="1">
    <source>
        <dbReference type="SAM" id="SignalP"/>
    </source>
</evidence>
<feature type="signal peptide" evidence="1">
    <location>
        <begin position="1"/>
        <end position="17"/>
    </location>
</feature>
<organism evidence="2 3">
    <name type="scientific">Cercospora kikuchii</name>
    <dbReference type="NCBI Taxonomy" id="84275"/>
    <lineage>
        <taxon>Eukaryota</taxon>
        <taxon>Fungi</taxon>
        <taxon>Dikarya</taxon>
        <taxon>Ascomycota</taxon>
        <taxon>Pezizomycotina</taxon>
        <taxon>Dothideomycetes</taxon>
        <taxon>Dothideomycetidae</taxon>
        <taxon>Mycosphaerellales</taxon>
        <taxon>Mycosphaerellaceae</taxon>
        <taxon>Cercospora</taxon>
    </lineage>
</organism>
<dbReference type="Proteomes" id="UP000825890">
    <property type="component" value="Unassembled WGS sequence"/>
</dbReference>
<evidence type="ECO:0000313" key="2">
    <source>
        <dbReference type="EMBL" id="GIZ40426.1"/>
    </source>
</evidence>
<reference evidence="2 3" key="1">
    <citation type="submission" date="2021-01" db="EMBL/GenBank/DDBJ databases">
        <title>Cercospora kikuchii MAFF 305040 whole genome shotgun sequence.</title>
        <authorList>
            <person name="Kashiwa T."/>
            <person name="Suzuki T."/>
        </authorList>
    </citation>
    <scope>NUCLEOTIDE SEQUENCE [LARGE SCALE GENOMIC DNA]</scope>
    <source>
        <strain evidence="2 3">MAFF 305040</strain>
    </source>
</reference>
<keyword evidence="1" id="KW-0732">Signal</keyword>
<keyword evidence="3" id="KW-1185">Reference proteome</keyword>
<proteinExistence type="predicted"/>
<evidence type="ECO:0000313" key="3">
    <source>
        <dbReference type="Proteomes" id="UP000825890"/>
    </source>
</evidence>
<comment type="caution">
    <text evidence="2">The sequence shown here is derived from an EMBL/GenBank/DDBJ whole genome shotgun (WGS) entry which is preliminary data.</text>
</comment>
<feature type="chain" id="PRO_5040131322" evidence="1">
    <location>
        <begin position="18"/>
        <end position="171"/>
    </location>
</feature>
<dbReference type="EMBL" id="BOLY01000002">
    <property type="protein sequence ID" value="GIZ40426.1"/>
    <property type="molecule type" value="Genomic_DNA"/>
</dbReference>